<keyword evidence="4" id="KW-0808">Transferase</keyword>
<dbReference type="Proteomes" id="UP000196710">
    <property type="component" value="Chromosome"/>
</dbReference>
<organism evidence="4 6">
    <name type="scientific">Acutalibacter muris</name>
    <dbReference type="NCBI Taxonomy" id="1796620"/>
    <lineage>
        <taxon>Bacteria</taxon>
        <taxon>Bacillati</taxon>
        <taxon>Bacillota</taxon>
        <taxon>Clostridia</taxon>
        <taxon>Eubacteriales</taxon>
        <taxon>Acutalibacteraceae</taxon>
        <taxon>Acutalibacter</taxon>
    </lineage>
</organism>
<feature type="transmembrane region" description="Helical" evidence="1">
    <location>
        <begin position="297"/>
        <end position="318"/>
    </location>
</feature>
<feature type="transmembrane region" description="Helical" evidence="1">
    <location>
        <begin position="12"/>
        <end position="34"/>
    </location>
</feature>
<reference evidence="4 6" key="3">
    <citation type="submission" date="2020-11" db="EMBL/GenBank/DDBJ databases">
        <title>Closed and high quality bacterial genomes of the OMM12 community.</title>
        <authorList>
            <person name="Marbouty M."/>
            <person name="Lamy-Besnier Q."/>
            <person name="Debarbieux L."/>
            <person name="Koszul R."/>
        </authorList>
    </citation>
    <scope>NUCLEOTIDE SEQUENCE [LARGE SCALE GENOMIC DNA]</scope>
    <source>
        <strain evidence="4 6">KB18</strain>
    </source>
</reference>
<dbReference type="InterPro" id="IPR002656">
    <property type="entry name" value="Acyl_transf_3_dom"/>
</dbReference>
<feature type="domain" description="Acyltransferase 3" evidence="2">
    <location>
        <begin position="14"/>
        <end position="351"/>
    </location>
</feature>
<feature type="transmembrane region" description="Helical" evidence="1">
    <location>
        <begin position="114"/>
        <end position="138"/>
    </location>
</feature>
<feature type="transmembrane region" description="Helical" evidence="1">
    <location>
        <begin position="330"/>
        <end position="352"/>
    </location>
</feature>
<evidence type="ECO:0000259" key="2">
    <source>
        <dbReference type="Pfam" id="PF01757"/>
    </source>
</evidence>
<dbReference type="EMBL" id="CP065321">
    <property type="protein sequence ID" value="QQR29892.1"/>
    <property type="molecule type" value="Genomic_DNA"/>
</dbReference>
<dbReference type="KEGG" id="amur:ADH66_08060"/>
<dbReference type="PANTHER" id="PTHR37312">
    <property type="entry name" value="MEMBRANE-BOUND ACYLTRANSFERASE YKRP-RELATED"/>
    <property type="match status" value="1"/>
</dbReference>
<evidence type="ECO:0000313" key="5">
    <source>
        <dbReference type="Proteomes" id="UP000196710"/>
    </source>
</evidence>
<dbReference type="Proteomes" id="UP000596035">
    <property type="component" value="Chromosome"/>
</dbReference>
<dbReference type="PANTHER" id="PTHR37312:SF1">
    <property type="entry name" value="MEMBRANE-BOUND ACYLTRANSFERASE YKRP-RELATED"/>
    <property type="match status" value="1"/>
</dbReference>
<keyword evidence="1" id="KW-0472">Membrane</keyword>
<protein>
    <submittedName>
        <fullName evidence="4">Acyltransferase family protein</fullName>
    </submittedName>
</protein>
<dbReference type="InterPro" id="IPR052734">
    <property type="entry name" value="Nod_factor_acetyltransferase"/>
</dbReference>
<reference evidence="5" key="2">
    <citation type="submission" date="2017-05" db="EMBL/GenBank/DDBJ databases">
        <title>Improved OligoMM genomes.</title>
        <authorList>
            <person name="Garzetti D."/>
        </authorList>
    </citation>
    <scope>NUCLEOTIDE SEQUENCE [LARGE SCALE GENOMIC DNA]</scope>
    <source>
        <strain evidence="5">KB18</strain>
    </source>
</reference>
<name>A0A1Z2XQ88_9FIRM</name>
<keyword evidence="4" id="KW-0012">Acyltransferase</keyword>
<feature type="transmembrane region" description="Helical" evidence="1">
    <location>
        <begin position="212"/>
        <end position="232"/>
    </location>
</feature>
<gene>
    <name evidence="3" type="ORF">ADH66_08060</name>
    <name evidence="4" type="ORF">I5Q82_18095</name>
</gene>
<evidence type="ECO:0000313" key="3">
    <source>
        <dbReference type="EMBL" id="ASB40615.1"/>
    </source>
</evidence>
<keyword evidence="1" id="KW-1133">Transmembrane helix</keyword>
<dbReference type="RefSeq" id="WP_066533682.1">
    <property type="nucleotide sequence ID" value="NZ_CP021422.1"/>
</dbReference>
<dbReference type="Pfam" id="PF01757">
    <property type="entry name" value="Acyl_transf_3"/>
    <property type="match status" value="1"/>
</dbReference>
<evidence type="ECO:0000313" key="4">
    <source>
        <dbReference type="EMBL" id="QQR29892.1"/>
    </source>
</evidence>
<dbReference type="EMBL" id="CP021422">
    <property type="protein sequence ID" value="ASB40615.1"/>
    <property type="molecule type" value="Genomic_DNA"/>
</dbReference>
<dbReference type="GO" id="GO:0016747">
    <property type="term" value="F:acyltransferase activity, transferring groups other than amino-acyl groups"/>
    <property type="evidence" value="ECO:0007669"/>
    <property type="project" value="InterPro"/>
</dbReference>
<feature type="transmembrane region" description="Helical" evidence="1">
    <location>
        <begin position="40"/>
        <end position="58"/>
    </location>
</feature>
<keyword evidence="1" id="KW-0812">Transmembrane</keyword>
<feature type="transmembrane region" description="Helical" evidence="1">
    <location>
        <begin position="252"/>
        <end position="276"/>
    </location>
</feature>
<accession>A0A1Z2XQ88</accession>
<evidence type="ECO:0000313" key="6">
    <source>
        <dbReference type="Proteomes" id="UP000596035"/>
    </source>
</evidence>
<feature type="transmembrane region" description="Helical" evidence="1">
    <location>
        <begin position="150"/>
        <end position="168"/>
    </location>
</feature>
<keyword evidence="5" id="KW-1185">Reference proteome</keyword>
<proteinExistence type="predicted"/>
<dbReference type="AlphaFoldDB" id="A0A1Z2XQ88"/>
<feature type="transmembrane region" description="Helical" evidence="1">
    <location>
        <begin position="180"/>
        <end position="200"/>
    </location>
</feature>
<feature type="transmembrane region" description="Helical" evidence="1">
    <location>
        <begin position="78"/>
        <end position="94"/>
    </location>
</feature>
<evidence type="ECO:0000256" key="1">
    <source>
        <dbReference type="SAM" id="Phobius"/>
    </source>
</evidence>
<reference evidence="3" key="1">
    <citation type="journal article" date="2017" name="Genome Announc.">
        <title>High-Quality Whole-Genome Sequences of the Oligo-Mouse-Microbiota Bacterial Community.</title>
        <authorList>
            <person name="Garzetti D."/>
            <person name="Brugiroux S."/>
            <person name="Bunk B."/>
            <person name="Pukall R."/>
            <person name="McCoy K.D."/>
            <person name="Macpherson A.J."/>
            <person name="Stecher B."/>
        </authorList>
    </citation>
    <scope>NUCLEOTIDE SEQUENCE</scope>
    <source>
        <strain evidence="3">KB18</strain>
    </source>
</reference>
<sequence length="364" mass="41075">MYRDTHTNSTERYEYIDIAKGLCMLAVVWGHLMLAGASNRLAYAFHIQAFFFLSGMLFRQEKHKSLLCFAKHRAKTLLLPYAAFSLVTWTYWALRCTLLHIEVRSYWKPLAQTVLAQGSAGFLVHNVALWFVTCLFVVETLYYFLCKLPPWATALMCALCGGVGYWMVQPHSFFDFKLLPWSIEAAMTGVVFYGAGNLFVRKFPLSVLYTAVLRRKGIGAALAGAAAVLLLLLGPGNGHVTIAQGSLGDCLFLFYLNGLLGVAAVLLFSVLLSDSLSLSQGILTKPVAWLSWIGKNSFYAMAIHIPVMVDVVWIFSHFTQQGMDALRTSWRFTFPEFLLILLLTSLWIWALGRARRYFKSRRFL</sequence>